<name>A0A2W5KDX0_ANCNO</name>
<dbReference type="EMBL" id="QFPN01000007">
    <property type="protein sequence ID" value="PZQ13628.1"/>
    <property type="molecule type" value="Genomic_DNA"/>
</dbReference>
<dbReference type="Pfam" id="PF07409">
    <property type="entry name" value="GP46"/>
    <property type="match status" value="1"/>
</dbReference>
<evidence type="ECO:0000313" key="1">
    <source>
        <dbReference type="EMBL" id="PZQ13628.1"/>
    </source>
</evidence>
<gene>
    <name evidence="1" type="ORF">DI565_13885</name>
</gene>
<accession>A0A2W5KDX0</accession>
<comment type="caution">
    <text evidence="1">The sequence shown here is derived from an EMBL/GenBank/DDBJ whole genome shotgun (WGS) entry which is preliminary data.</text>
</comment>
<organism evidence="1 2">
    <name type="scientific">Ancylobacter novellus</name>
    <name type="common">Thiobacillus novellus</name>
    <dbReference type="NCBI Taxonomy" id="921"/>
    <lineage>
        <taxon>Bacteria</taxon>
        <taxon>Pseudomonadati</taxon>
        <taxon>Pseudomonadota</taxon>
        <taxon>Alphaproteobacteria</taxon>
        <taxon>Hyphomicrobiales</taxon>
        <taxon>Xanthobacteraceae</taxon>
        <taxon>Ancylobacter</taxon>
    </lineage>
</organism>
<sequence>MDLTLTPLGPLADIGVAVLPPDVLWDGQSGDFYLSKVPEDGGPGGFVAANPIASAVMMLLFSDARPSAALGGPQPTGDPRGWPGDGFDIRKDKGEGPLGSTFWRFRRAVVNDDTAREIELAALFALRPLKTQGLAERIEATATANPNDGEIRLTVGVYAGEKEIYAQSFDALWRRADGGI</sequence>
<protein>
    <submittedName>
        <fullName evidence="1">Uncharacterized protein</fullName>
    </submittedName>
</protein>
<dbReference type="AlphaFoldDB" id="A0A2W5KDX0"/>
<proteinExistence type="predicted"/>
<dbReference type="Proteomes" id="UP000249577">
    <property type="component" value="Unassembled WGS sequence"/>
</dbReference>
<reference evidence="1 2" key="1">
    <citation type="submission" date="2017-08" db="EMBL/GenBank/DDBJ databases">
        <title>Infants hospitalized years apart are colonized by the same room-sourced microbial strains.</title>
        <authorList>
            <person name="Brooks B."/>
            <person name="Olm M.R."/>
            <person name="Firek B.A."/>
            <person name="Baker R."/>
            <person name="Thomas B.C."/>
            <person name="Morowitz M.J."/>
            <person name="Banfield J.F."/>
        </authorList>
    </citation>
    <scope>NUCLEOTIDE SEQUENCE [LARGE SCALE GENOMIC DNA]</scope>
    <source>
        <strain evidence="1">S2_005_003_R2_43</strain>
    </source>
</reference>
<evidence type="ECO:0000313" key="2">
    <source>
        <dbReference type="Proteomes" id="UP000249577"/>
    </source>
</evidence>
<dbReference type="InterPro" id="IPR010877">
    <property type="entry name" value="Phage_Mu_Gp46"/>
</dbReference>